<name>A0A3G5ABU3_9VIRU</name>
<protein>
    <submittedName>
        <fullName evidence="1">Uncharacterized protein</fullName>
    </submittedName>
</protein>
<evidence type="ECO:0000313" key="1">
    <source>
        <dbReference type="EMBL" id="AYV84676.1"/>
    </source>
</evidence>
<reference evidence="1" key="1">
    <citation type="submission" date="2018-10" db="EMBL/GenBank/DDBJ databases">
        <title>Hidden diversity of soil giant viruses.</title>
        <authorList>
            <person name="Schulz F."/>
            <person name="Alteio L."/>
            <person name="Goudeau D."/>
            <person name="Ryan E.M."/>
            <person name="Malmstrom R.R."/>
            <person name="Blanchard J."/>
            <person name="Woyke T."/>
        </authorList>
    </citation>
    <scope>NUCLEOTIDE SEQUENCE</scope>
    <source>
        <strain evidence="1">HYV1</strain>
    </source>
</reference>
<organism evidence="1">
    <name type="scientific">Hyperionvirus sp</name>
    <dbReference type="NCBI Taxonomy" id="2487770"/>
    <lineage>
        <taxon>Viruses</taxon>
        <taxon>Varidnaviria</taxon>
        <taxon>Bamfordvirae</taxon>
        <taxon>Nucleocytoviricota</taxon>
        <taxon>Megaviricetes</taxon>
        <taxon>Imitervirales</taxon>
        <taxon>Mimiviridae</taxon>
        <taxon>Klosneuvirinae</taxon>
    </lineage>
</organism>
<accession>A0A3G5ABU3</accession>
<proteinExistence type="predicted"/>
<sequence>MASLIGNCRESCATCPSIGTFNRLNYDNCAYDKKVRESTSPLQYNTERFKYENCNRCTANGIFYAPFDLVNQESELRNITRANTRCPTRKYNPGCKRSATCQSTYDKDVPVVYPPDLCPVVCTNLKQQRTPGYMLRKQNFCDSSYGPAPVSENL</sequence>
<gene>
    <name evidence="1" type="ORF">Hyperionvirus33_19</name>
</gene>
<dbReference type="EMBL" id="MK072415">
    <property type="protein sequence ID" value="AYV84676.1"/>
    <property type="molecule type" value="Genomic_DNA"/>
</dbReference>